<evidence type="ECO:0000313" key="5">
    <source>
        <dbReference type="Proteomes" id="UP000722750"/>
    </source>
</evidence>
<evidence type="ECO:0000256" key="3">
    <source>
        <dbReference type="ARBA" id="ARBA00022842"/>
    </source>
</evidence>
<evidence type="ECO:0000313" key="4">
    <source>
        <dbReference type="EMBL" id="MBS1259588.1"/>
    </source>
</evidence>
<dbReference type="InterPro" id="IPR006381">
    <property type="entry name" value="HAD-SF-IIB-MPGP"/>
</dbReference>
<evidence type="ECO:0000256" key="1">
    <source>
        <dbReference type="ARBA" id="ARBA00022723"/>
    </source>
</evidence>
<accession>A0A942A2B4</accession>
<protein>
    <submittedName>
        <fullName evidence="4">Glucosyl-3-phosphoglycerate/mannosyl-3-phosphoglycerate phosphatase</fullName>
    </submittedName>
</protein>
<dbReference type="SFLD" id="SFLDS00003">
    <property type="entry name" value="Haloacid_Dehalogenase"/>
    <property type="match status" value="1"/>
</dbReference>
<keyword evidence="2" id="KW-0378">Hydrolase</keyword>
<evidence type="ECO:0000256" key="2">
    <source>
        <dbReference type="ARBA" id="ARBA00022801"/>
    </source>
</evidence>
<keyword evidence="1" id="KW-0479">Metal-binding</keyword>
<keyword evidence="3" id="KW-0460">Magnesium</keyword>
<dbReference type="AlphaFoldDB" id="A0A942A2B4"/>
<dbReference type="GO" id="GO:0000287">
    <property type="term" value="F:magnesium ion binding"/>
    <property type="evidence" value="ECO:0007669"/>
    <property type="project" value="TreeGrafter"/>
</dbReference>
<dbReference type="Gene3D" id="3.40.50.1000">
    <property type="entry name" value="HAD superfamily/HAD-like"/>
    <property type="match status" value="1"/>
</dbReference>
<dbReference type="CDD" id="cd07507">
    <property type="entry name" value="HAD_Pase"/>
    <property type="match status" value="1"/>
</dbReference>
<dbReference type="GO" id="GO:0050531">
    <property type="term" value="F:mannosyl-3-phosphoglycerate phosphatase activity"/>
    <property type="evidence" value="ECO:0007669"/>
    <property type="project" value="InterPro"/>
</dbReference>
<dbReference type="SFLD" id="SFLDG01142">
    <property type="entry name" value="C2.B.2:_Mannosyl-3-phosphoglyc"/>
    <property type="match status" value="1"/>
</dbReference>
<name>A0A942A2B4_9BACT</name>
<dbReference type="NCBIfam" id="TIGR01484">
    <property type="entry name" value="HAD-SF-IIB"/>
    <property type="match status" value="1"/>
</dbReference>
<dbReference type="PANTHER" id="PTHR10000:SF8">
    <property type="entry name" value="HAD SUPERFAMILY HYDROLASE-LIKE, TYPE 3"/>
    <property type="match status" value="1"/>
</dbReference>
<gene>
    <name evidence="4" type="ORF">MAG551_02661</name>
</gene>
<dbReference type="GO" id="GO:0051479">
    <property type="term" value="P:mannosylglycerate biosynthetic process"/>
    <property type="evidence" value="ECO:0007669"/>
    <property type="project" value="InterPro"/>
</dbReference>
<dbReference type="GO" id="GO:0005829">
    <property type="term" value="C:cytosol"/>
    <property type="evidence" value="ECO:0007669"/>
    <property type="project" value="TreeGrafter"/>
</dbReference>
<dbReference type="InterPro" id="IPR036412">
    <property type="entry name" value="HAD-like_sf"/>
</dbReference>
<dbReference type="Proteomes" id="UP000722750">
    <property type="component" value="Unassembled WGS sequence"/>
</dbReference>
<dbReference type="InterPro" id="IPR006379">
    <property type="entry name" value="HAD-SF_hydro_IIB"/>
</dbReference>
<dbReference type="EMBL" id="JAANXD010000100">
    <property type="protein sequence ID" value="MBS1259588.1"/>
    <property type="molecule type" value="Genomic_DNA"/>
</dbReference>
<proteinExistence type="predicted"/>
<sequence>MNNRKIIVFTDLDGTLLDHSTYSFYEAEEALELLREKGVPLVLCSSKSRDEIKAYRKKLSNNEPFISENGGAIFIPEGYGGLKCEFDKIDDGYLVIEIGSEYQMLVDAFEKIKRKPDINIKSIAEFTIDEIVELTGLSREEALLAQKREYTLPFIIYGGEDDVKIIKDEILSSGLTYTEGARFVYLMDGNDKGKAVEILTDTFKKNSPDTRITTVGLGDSLNDLPMLEVVDKAFLVKKEAGNYEERIKVEGLVYADGVGPVGWNKAVLDLFNNN</sequence>
<organism evidence="4 5">
    <name type="scientific">Candidatus Scalindua arabica</name>
    <dbReference type="NCBI Taxonomy" id="1127984"/>
    <lineage>
        <taxon>Bacteria</taxon>
        <taxon>Pseudomonadati</taxon>
        <taxon>Planctomycetota</taxon>
        <taxon>Candidatus Brocadiia</taxon>
        <taxon>Candidatus Brocadiales</taxon>
        <taxon>Candidatus Scalinduaceae</taxon>
        <taxon>Candidatus Scalindua</taxon>
    </lineage>
</organism>
<dbReference type="InterPro" id="IPR023214">
    <property type="entry name" value="HAD_sf"/>
</dbReference>
<dbReference type="SFLD" id="SFLDG01140">
    <property type="entry name" value="C2.B:_Phosphomannomutase_and_P"/>
    <property type="match status" value="1"/>
</dbReference>
<dbReference type="Gene3D" id="3.30.980.20">
    <property type="entry name" value="Putative mannosyl-3-phosphoglycerate phosphatase, domain 2"/>
    <property type="match status" value="1"/>
</dbReference>
<dbReference type="NCBIfam" id="TIGR01486">
    <property type="entry name" value="HAD-SF-IIB-MPGP"/>
    <property type="match status" value="1"/>
</dbReference>
<dbReference type="PANTHER" id="PTHR10000">
    <property type="entry name" value="PHOSPHOSERINE PHOSPHATASE"/>
    <property type="match status" value="1"/>
</dbReference>
<dbReference type="Pfam" id="PF08282">
    <property type="entry name" value="Hydrolase_3"/>
    <property type="match status" value="1"/>
</dbReference>
<dbReference type="SUPFAM" id="SSF56784">
    <property type="entry name" value="HAD-like"/>
    <property type="match status" value="1"/>
</dbReference>
<reference evidence="4" key="1">
    <citation type="journal article" date="2021" name="ISME J.">
        <title>Fine-scale metabolic discontinuity in a stratified prokaryote microbiome of a Red Sea deep halocline.</title>
        <authorList>
            <person name="Michoud G."/>
            <person name="Ngugi D.K."/>
            <person name="Barozzi A."/>
            <person name="Merlino G."/>
            <person name="Calleja M.L."/>
            <person name="Delgado-Huertas A."/>
            <person name="Moran X.A.G."/>
            <person name="Daffonchio D."/>
        </authorList>
    </citation>
    <scope>NUCLEOTIDE SEQUENCE</scope>
    <source>
        <strain evidence="4">SuakinDeep_MAG55_1</strain>
    </source>
</reference>
<comment type="caution">
    <text evidence="4">The sequence shown here is derived from an EMBL/GenBank/DDBJ whole genome shotgun (WGS) entry which is preliminary data.</text>
</comment>